<keyword evidence="2" id="KW-0479">Metal-binding</keyword>
<evidence type="ECO:0000256" key="3">
    <source>
        <dbReference type="ARBA" id="ARBA00022771"/>
    </source>
</evidence>
<organism evidence="7 8">
    <name type="scientific">Ziziphus jujuba</name>
    <name type="common">Chinese jujube</name>
    <name type="synonym">Ziziphus sativa</name>
    <dbReference type="NCBI Taxonomy" id="326968"/>
    <lineage>
        <taxon>Eukaryota</taxon>
        <taxon>Viridiplantae</taxon>
        <taxon>Streptophyta</taxon>
        <taxon>Embryophyta</taxon>
        <taxon>Tracheophyta</taxon>
        <taxon>Spermatophyta</taxon>
        <taxon>Magnoliopsida</taxon>
        <taxon>eudicotyledons</taxon>
        <taxon>Gunneridae</taxon>
        <taxon>Pentapetalae</taxon>
        <taxon>rosids</taxon>
        <taxon>fabids</taxon>
        <taxon>Rosales</taxon>
        <taxon>Rhamnaceae</taxon>
        <taxon>Paliureae</taxon>
        <taxon>Ziziphus</taxon>
    </lineage>
</organism>
<evidence type="ECO:0000256" key="4">
    <source>
        <dbReference type="PROSITE-ProRule" id="PRU01131"/>
    </source>
</evidence>
<dbReference type="FunCoup" id="A0A6P3ZHG2">
    <property type="interactions" value="447"/>
</dbReference>
<dbReference type="PANTHER" id="PTHR46868">
    <property type="entry name" value="FCS-LIKE ZINC FINGER 11"/>
    <property type="match status" value="1"/>
</dbReference>
<accession>A0A6P3ZHG2</accession>
<dbReference type="KEGG" id="zju:107411176"/>
<dbReference type="PROSITE" id="PS51795">
    <property type="entry name" value="ZF_FLZ"/>
    <property type="match status" value="1"/>
</dbReference>
<keyword evidence="7" id="KW-1185">Reference proteome</keyword>
<evidence type="ECO:0000313" key="7">
    <source>
        <dbReference type="Proteomes" id="UP001652623"/>
    </source>
</evidence>
<feature type="zinc finger region" description="FLZ-type" evidence="4">
    <location>
        <begin position="341"/>
        <end position="385"/>
    </location>
</feature>
<dbReference type="GeneID" id="107411176"/>
<keyword evidence="3" id="KW-0862">Zinc</keyword>
<name>A0A6P3ZHG2_ZIZJJ</name>
<evidence type="ECO:0000256" key="5">
    <source>
        <dbReference type="SAM" id="MobiDB-lite"/>
    </source>
</evidence>
<dbReference type="AlphaFoldDB" id="A0A6P3ZHG2"/>
<evidence type="ECO:0000259" key="6">
    <source>
        <dbReference type="PROSITE" id="PS51795"/>
    </source>
</evidence>
<dbReference type="InterPro" id="IPR007650">
    <property type="entry name" value="Zf-FLZ_dom"/>
</dbReference>
<feature type="region of interest" description="Disordered" evidence="5">
    <location>
        <begin position="1"/>
        <end position="24"/>
    </location>
</feature>
<dbReference type="InParanoid" id="A0A6P3ZHG2"/>
<dbReference type="Pfam" id="PF04570">
    <property type="entry name" value="zf-FLZ"/>
    <property type="match status" value="1"/>
</dbReference>
<feature type="region of interest" description="Disordered" evidence="5">
    <location>
        <begin position="385"/>
        <end position="405"/>
    </location>
</feature>
<sequence>MLRKRTRSIQKDQHHMSQVPISDSGSESFFHSDVLGHSLKTNSLFPVPGLLVGFNPKGLTESDSVWSPTSPLEFRVFSNVSNSFRSPRSTKDVTQRSWDNSKVGLRIIDSLDDDRKLPGKVLRPSESKNIIFGPRLRIKSSNGQTNTNSFESTKSLPKNCAIFPPYKTKSPLQNGSSEVLFEIGETPSEPESFGKIRPCSLDSCRKFLTLPRLSDLNRNSSSGKFCLETVTNQAISPPQPIGESPNSNQISGIKLTTIPGSIGSANGIVGSLSASDIELSEDYTCVISHGPNPKTTHIFGDCVLETLSNDLSHFARNGDREVGMPQPITQTQISNPFSSNDFLSFCYSCNKKLEEGKDIYIYRGEKAFCSLSCRSQEILIDEELEKSNECDSENSPMSDDCKETF</sequence>
<keyword evidence="3" id="KW-0863">Zinc-finger</keyword>
<evidence type="ECO:0000256" key="1">
    <source>
        <dbReference type="ARBA" id="ARBA00009374"/>
    </source>
</evidence>
<reference evidence="8" key="1">
    <citation type="submission" date="2025-08" db="UniProtKB">
        <authorList>
            <consortium name="RefSeq"/>
        </authorList>
    </citation>
    <scope>IDENTIFICATION</scope>
    <source>
        <tissue evidence="8">Seedling</tissue>
    </source>
</reference>
<evidence type="ECO:0000256" key="2">
    <source>
        <dbReference type="ARBA" id="ARBA00022723"/>
    </source>
</evidence>
<dbReference type="GO" id="GO:0008270">
    <property type="term" value="F:zinc ion binding"/>
    <property type="evidence" value="ECO:0007669"/>
    <property type="project" value="UniProtKB-KW"/>
</dbReference>
<evidence type="ECO:0000313" key="8">
    <source>
        <dbReference type="RefSeq" id="XP_015874205.2"/>
    </source>
</evidence>
<feature type="domain" description="FLZ-type" evidence="6">
    <location>
        <begin position="341"/>
        <end position="385"/>
    </location>
</feature>
<proteinExistence type="inferred from homology"/>
<dbReference type="PANTHER" id="PTHR46868:SF3">
    <property type="entry name" value="FCS-LIKE ZINC FINGER 11"/>
    <property type="match status" value="1"/>
</dbReference>
<dbReference type="Proteomes" id="UP001652623">
    <property type="component" value="Chromosome 5"/>
</dbReference>
<protein>
    <submittedName>
        <fullName evidence="8">FCS-Like Zinc finger 11</fullName>
    </submittedName>
</protein>
<dbReference type="RefSeq" id="XP_015874205.2">
    <property type="nucleotide sequence ID" value="XM_016018719.4"/>
</dbReference>
<comment type="similarity">
    <text evidence="1">Belongs to the FLZ family.</text>
</comment>
<dbReference type="InterPro" id="IPR044585">
    <property type="entry name" value="FLZ10/11"/>
</dbReference>
<gene>
    <name evidence="8" type="primary">LOC107411176</name>
</gene>